<dbReference type="InterPro" id="IPR023772">
    <property type="entry name" value="DNA-bd_HTH_TetR-type_CS"/>
</dbReference>
<keyword evidence="2 4" id="KW-0238">DNA-binding</keyword>
<dbReference type="PANTHER" id="PTHR30055:SF148">
    <property type="entry name" value="TETR-FAMILY TRANSCRIPTIONAL REGULATOR"/>
    <property type="match status" value="1"/>
</dbReference>
<proteinExistence type="predicted"/>
<evidence type="ECO:0000259" key="5">
    <source>
        <dbReference type="PROSITE" id="PS50977"/>
    </source>
</evidence>
<feature type="DNA-binding region" description="H-T-H motif" evidence="4">
    <location>
        <begin position="36"/>
        <end position="55"/>
    </location>
</feature>
<dbReference type="SUPFAM" id="SSF48498">
    <property type="entry name" value="Tetracyclin repressor-like, C-terminal domain"/>
    <property type="match status" value="1"/>
</dbReference>
<keyword evidence="7" id="KW-1185">Reference proteome</keyword>
<dbReference type="Gene3D" id="1.10.357.10">
    <property type="entry name" value="Tetracycline Repressor, domain 2"/>
    <property type="match status" value="1"/>
</dbReference>
<accession>A0ABQ2Z9M6</accession>
<dbReference type="InterPro" id="IPR011075">
    <property type="entry name" value="TetR_C"/>
</dbReference>
<dbReference type="Gene3D" id="1.10.10.60">
    <property type="entry name" value="Homeodomain-like"/>
    <property type="match status" value="1"/>
</dbReference>
<dbReference type="Proteomes" id="UP000659223">
    <property type="component" value="Unassembled WGS sequence"/>
</dbReference>
<evidence type="ECO:0000256" key="4">
    <source>
        <dbReference type="PROSITE-ProRule" id="PRU00335"/>
    </source>
</evidence>
<dbReference type="SUPFAM" id="SSF46689">
    <property type="entry name" value="Homeodomain-like"/>
    <property type="match status" value="1"/>
</dbReference>
<dbReference type="RefSeq" id="WP_190024938.1">
    <property type="nucleotide sequence ID" value="NZ_BMUT01000017.1"/>
</dbReference>
<comment type="caution">
    <text evidence="6">The sequence shown here is derived from an EMBL/GenBank/DDBJ whole genome shotgun (WGS) entry which is preliminary data.</text>
</comment>
<dbReference type="InterPro" id="IPR050109">
    <property type="entry name" value="HTH-type_TetR-like_transc_reg"/>
</dbReference>
<dbReference type="PROSITE" id="PS01081">
    <property type="entry name" value="HTH_TETR_1"/>
    <property type="match status" value="1"/>
</dbReference>
<dbReference type="EMBL" id="BMUT01000017">
    <property type="protein sequence ID" value="GGY05550.1"/>
    <property type="molecule type" value="Genomic_DNA"/>
</dbReference>
<keyword evidence="3" id="KW-0804">Transcription</keyword>
<evidence type="ECO:0000256" key="2">
    <source>
        <dbReference type="ARBA" id="ARBA00023125"/>
    </source>
</evidence>
<dbReference type="Pfam" id="PF16859">
    <property type="entry name" value="TetR_C_11"/>
    <property type="match status" value="1"/>
</dbReference>
<feature type="domain" description="HTH tetR-type" evidence="5">
    <location>
        <begin position="13"/>
        <end position="73"/>
    </location>
</feature>
<dbReference type="InterPro" id="IPR036271">
    <property type="entry name" value="Tet_transcr_reg_TetR-rel_C_sf"/>
</dbReference>
<dbReference type="PROSITE" id="PS50977">
    <property type="entry name" value="HTH_TETR_2"/>
    <property type="match status" value="1"/>
</dbReference>
<dbReference type="PANTHER" id="PTHR30055">
    <property type="entry name" value="HTH-TYPE TRANSCRIPTIONAL REGULATOR RUTR"/>
    <property type="match status" value="1"/>
</dbReference>
<evidence type="ECO:0000256" key="3">
    <source>
        <dbReference type="ARBA" id="ARBA00023163"/>
    </source>
</evidence>
<organism evidence="6 7">
    <name type="scientific">Streptomyces hiroshimensis</name>
    <dbReference type="NCBI Taxonomy" id="66424"/>
    <lineage>
        <taxon>Bacteria</taxon>
        <taxon>Bacillati</taxon>
        <taxon>Actinomycetota</taxon>
        <taxon>Actinomycetes</taxon>
        <taxon>Kitasatosporales</taxon>
        <taxon>Streptomycetaceae</taxon>
        <taxon>Streptomyces</taxon>
    </lineage>
</organism>
<dbReference type="InterPro" id="IPR001647">
    <property type="entry name" value="HTH_TetR"/>
</dbReference>
<keyword evidence="1" id="KW-0805">Transcription regulation</keyword>
<gene>
    <name evidence="6" type="primary">ydeS</name>
    <name evidence="6" type="ORF">GCM10010324_60400</name>
</gene>
<reference evidence="7" key="1">
    <citation type="journal article" date="2019" name="Int. J. Syst. Evol. Microbiol.">
        <title>The Global Catalogue of Microorganisms (GCM) 10K type strain sequencing project: providing services to taxonomists for standard genome sequencing and annotation.</title>
        <authorList>
            <consortium name="The Broad Institute Genomics Platform"/>
            <consortium name="The Broad Institute Genome Sequencing Center for Infectious Disease"/>
            <person name="Wu L."/>
            <person name="Ma J."/>
        </authorList>
    </citation>
    <scope>NUCLEOTIDE SEQUENCE [LARGE SCALE GENOMIC DNA]</scope>
    <source>
        <strain evidence="7">JCM 4586</strain>
    </source>
</reference>
<protein>
    <submittedName>
        <fullName evidence="6">HTH-type transcriptional regulator YdeS</fullName>
    </submittedName>
</protein>
<evidence type="ECO:0000313" key="6">
    <source>
        <dbReference type="EMBL" id="GGY05550.1"/>
    </source>
</evidence>
<dbReference type="Pfam" id="PF00440">
    <property type="entry name" value="TetR_N"/>
    <property type="match status" value="1"/>
</dbReference>
<evidence type="ECO:0000313" key="7">
    <source>
        <dbReference type="Proteomes" id="UP000659223"/>
    </source>
</evidence>
<name>A0ABQ2Z9M6_9ACTN</name>
<dbReference type="InterPro" id="IPR009057">
    <property type="entry name" value="Homeodomain-like_sf"/>
</dbReference>
<evidence type="ECO:0000256" key="1">
    <source>
        <dbReference type="ARBA" id="ARBA00023015"/>
    </source>
</evidence>
<sequence>MATAARRGRPRAEGTDDRILGAACDLLLARGYDGYSIDEVAQRAGVAKTTLYRRWPTKDHLIVAVVARIQDEVPVRDTGDIRRDLTAYLEAVAAGLTRMSRVGRPAGPDDRSAGLVAEIVAAAARRPDVGRAVRAVFARRNALPLALLESAQARGDLGPGARPDVIFDQLAGALYYRLLVTGEPVGGDYPARLVDQVLAGARAPGPEGKPS</sequence>
<dbReference type="PRINTS" id="PR00455">
    <property type="entry name" value="HTHTETR"/>
</dbReference>